<evidence type="ECO:0000313" key="12">
    <source>
        <dbReference type="EMBL" id="MFD1484096.1"/>
    </source>
</evidence>
<evidence type="ECO:0000256" key="10">
    <source>
        <dbReference type="ARBA" id="ARBA00023136"/>
    </source>
</evidence>
<keyword evidence="9" id="KW-0902">Two-component regulatory system</keyword>
<keyword evidence="12" id="KW-0547">Nucleotide-binding</keyword>
<dbReference type="PANTHER" id="PTHR45453">
    <property type="entry name" value="PHOSPHATE REGULON SENSOR PROTEIN PHOR"/>
    <property type="match status" value="1"/>
</dbReference>
<keyword evidence="13" id="KW-1185">Reference proteome</keyword>
<evidence type="ECO:0000256" key="1">
    <source>
        <dbReference type="ARBA" id="ARBA00000085"/>
    </source>
</evidence>
<evidence type="ECO:0000256" key="3">
    <source>
        <dbReference type="ARBA" id="ARBA00012438"/>
    </source>
</evidence>
<evidence type="ECO:0000256" key="4">
    <source>
        <dbReference type="ARBA" id="ARBA00022475"/>
    </source>
</evidence>
<dbReference type="PROSITE" id="PS50109">
    <property type="entry name" value="HIS_KIN"/>
    <property type="match status" value="1"/>
</dbReference>
<protein>
    <recommendedName>
        <fullName evidence="3">histidine kinase</fullName>
        <ecNumber evidence="3">2.7.13.3</ecNumber>
    </recommendedName>
</protein>
<keyword evidence="8" id="KW-1133">Transmembrane helix</keyword>
<keyword evidence="12" id="KW-0067">ATP-binding</keyword>
<comment type="subcellular location">
    <subcellularLocation>
        <location evidence="2">Cell membrane</location>
        <topology evidence="2">Multi-pass membrane protein</topology>
    </subcellularLocation>
</comment>
<sequence>MAEAFDAALYGVAAGIALDPRGVLAQGDLLQLLVWHSKTRWPWTGRRVITSFSKQFLQTPNGAELRLGHSINMTGRITAVFVSTRQQQAQRLRQQAAPKDQQVQHVAHQLTSVSYYLQHLADYTQLQQQAQGPDFAVVDLTQVVKTELFAAYDELSAHHLSLDLSALTEKLSWTSDPRRLQRILQNLIGNWLKYAAGQLRVTVKQPDAEHAVITFANQVAGPLPDVWRLTERFYTGDLARQDSSGLGLSIVQALMVSLNGQLRLSAEVGWFTVTLQFRQELP</sequence>
<dbReference type="PANTHER" id="PTHR45453:SF2">
    <property type="entry name" value="HISTIDINE KINASE"/>
    <property type="match status" value="1"/>
</dbReference>
<dbReference type="SUPFAM" id="SSF55874">
    <property type="entry name" value="ATPase domain of HSP90 chaperone/DNA topoisomerase II/histidine kinase"/>
    <property type="match status" value="1"/>
</dbReference>
<gene>
    <name evidence="12" type="ORF">ACFQ5J_02495</name>
</gene>
<keyword evidence="10" id="KW-0472">Membrane</keyword>
<dbReference type="Gene3D" id="3.30.565.10">
    <property type="entry name" value="Histidine kinase-like ATPase, C-terminal domain"/>
    <property type="match status" value="1"/>
</dbReference>
<dbReference type="InterPro" id="IPR050351">
    <property type="entry name" value="BphY/WalK/GraS-like"/>
</dbReference>
<keyword evidence="5" id="KW-0808">Transferase</keyword>
<dbReference type="EC" id="2.7.13.3" evidence="3"/>
<dbReference type="Pfam" id="PF02518">
    <property type="entry name" value="HATPase_c"/>
    <property type="match status" value="1"/>
</dbReference>
<keyword evidence="6" id="KW-0812">Transmembrane</keyword>
<keyword evidence="7" id="KW-0418">Kinase</keyword>
<dbReference type="GO" id="GO:0005524">
    <property type="term" value="F:ATP binding"/>
    <property type="evidence" value="ECO:0007669"/>
    <property type="project" value="UniProtKB-KW"/>
</dbReference>
<dbReference type="Proteomes" id="UP001597252">
    <property type="component" value="Unassembled WGS sequence"/>
</dbReference>
<evidence type="ECO:0000256" key="9">
    <source>
        <dbReference type="ARBA" id="ARBA00023012"/>
    </source>
</evidence>
<comment type="caution">
    <text evidence="12">The sequence shown here is derived from an EMBL/GenBank/DDBJ whole genome shotgun (WGS) entry which is preliminary data.</text>
</comment>
<proteinExistence type="predicted"/>
<evidence type="ECO:0000313" key="13">
    <source>
        <dbReference type="Proteomes" id="UP001597252"/>
    </source>
</evidence>
<evidence type="ECO:0000256" key="7">
    <source>
        <dbReference type="ARBA" id="ARBA00022777"/>
    </source>
</evidence>
<dbReference type="InterPro" id="IPR003594">
    <property type="entry name" value="HATPase_dom"/>
</dbReference>
<accession>A0ABW4E4K4</accession>
<dbReference type="RefSeq" id="WP_125747875.1">
    <property type="nucleotide sequence ID" value="NZ_JBHTON010000005.1"/>
</dbReference>
<dbReference type="SMART" id="SM00387">
    <property type="entry name" value="HATPase_c"/>
    <property type="match status" value="1"/>
</dbReference>
<evidence type="ECO:0000256" key="8">
    <source>
        <dbReference type="ARBA" id="ARBA00022989"/>
    </source>
</evidence>
<dbReference type="InterPro" id="IPR036890">
    <property type="entry name" value="HATPase_C_sf"/>
</dbReference>
<reference evidence="13" key="1">
    <citation type="journal article" date="2019" name="Int. J. Syst. Evol. Microbiol.">
        <title>The Global Catalogue of Microorganisms (GCM) 10K type strain sequencing project: providing services to taxonomists for standard genome sequencing and annotation.</title>
        <authorList>
            <consortium name="The Broad Institute Genomics Platform"/>
            <consortium name="The Broad Institute Genome Sequencing Center for Infectious Disease"/>
            <person name="Wu L."/>
            <person name="Ma J."/>
        </authorList>
    </citation>
    <scope>NUCLEOTIDE SEQUENCE [LARGE SCALE GENOMIC DNA]</scope>
    <source>
        <strain evidence="13">CCM 8903</strain>
    </source>
</reference>
<evidence type="ECO:0000256" key="2">
    <source>
        <dbReference type="ARBA" id="ARBA00004651"/>
    </source>
</evidence>
<evidence type="ECO:0000256" key="6">
    <source>
        <dbReference type="ARBA" id="ARBA00022692"/>
    </source>
</evidence>
<dbReference type="InterPro" id="IPR005467">
    <property type="entry name" value="His_kinase_dom"/>
</dbReference>
<name>A0ABW4E4K4_9LACO</name>
<dbReference type="EMBL" id="JBHTON010000005">
    <property type="protein sequence ID" value="MFD1484096.1"/>
    <property type="molecule type" value="Genomic_DNA"/>
</dbReference>
<organism evidence="12 13">
    <name type="scientific">Lacticaseibacillus baoqingensis</name>
    <dbReference type="NCBI Taxonomy" id="2486013"/>
    <lineage>
        <taxon>Bacteria</taxon>
        <taxon>Bacillati</taxon>
        <taxon>Bacillota</taxon>
        <taxon>Bacilli</taxon>
        <taxon>Lactobacillales</taxon>
        <taxon>Lactobacillaceae</taxon>
        <taxon>Lacticaseibacillus</taxon>
    </lineage>
</organism>
<feature type="domain" description="Histidine kinase" evidence="11">
    <location>
        <begin position="66"/>
        <end position="282"/>
    </location>
</feature>
<keyword evidence="4" id="KW-1003">Cell membrane</keyword>
<evidence type="ECO:0000256" key="5">
    <source>
        <dbReference type="ARBA" id="ARBA00022679"/>
    </source>
</evidence>
<evidence type="ECO:0000259" key="11">
    <source>
        <dbReference type="PROSITE" id="PS50109"/>
    </source>
</evidence>
<comment type="catalytic activity">
    <reaction evidence="1">
        <text>ATP + protein L-histidine = ADP + protein N-phospho-L-histidine.</text>
        <dbReference type="EC" id="2.7.13.3"/>
    </reaction>
</comment>